<dbReference type="Proteomes" id="UP000507470">
    <property type="component" value="Unassembled WGS sequence"/>
</dbReference>
<evidence type="ECO:0008006" key="3">
    <source>
        <dbReference type="Google" id="ProtNLM"/>
    </source>
</evidence>
<protein>
    <recommendedName>
        <fullName evidence="3">CCHC-type domain-containing protein</fullName>
    </recommendedName>
</protein>
<dbReference type="EMBL" id="CACVKT020009153">
    <property type="protein sequence ID" value="CAC5420516.1"/>
    <property type="molecule type" value="Genomic_DNA"/>
</dbReference>
<sequence>MYKLGGRKLGSRTKGCFDFALVRVSRPYSYSIYPEIDTLNQRNKILKNEDHHWWDTVHANLDDPLTDSVEDVLNLQTAVFRASHKGSANKPYNKGGSRRGFNTRNFFVASSMDADQSMTTTVTQHNSQKQYRDELSFCCKKPGHTARFCSYKGVPSAVQSRIN</sequence>
<reference evidence="1 2" key="1">
    <citation type="submission" date="2020-06" db="EMBL/GenBank/DDBJ databases">
        <authorList>
            <person name="Li R."/>
            <person name="Bekaert M."/>
        </authorList>
    </citation>
    <scope>NUCLEOTIDE SEQUENCE [LARGE SCALE GENOMIC DNA]</scope>
    <source>
        <strain evidence="2">wild</strain>
    </source>
</reference>
<name>A0A6J8EKU5_MYTCO</name>
<proteinExistence type="predicted"/>
<organism evidence="1 2">
    <name type="scientific">Mytilus coruscus</name>
    <name type="common">Sea mussel</name>
    <dbReference type="NCBI Taxonomy" id="42192"/>
    <lineage>
        <taxon>Eukaryota</taxon>
        <taxon>Metazoa</taxon>
        <taxon>Spiralia</taxon>
        <taxon>Lophotrochozoa</taxon>
        <taxon>Mollusca</taxon>
        <taxon>Bivalvia</taxon>
        <taxon>Autobranchia</taxon>
        <taxon>Pteriomorphia</taxon>
        <taxon>Mytilida</taxon>
        <taxon>Mytiloidea</taxon>
        <taxon>Mytilidae</taxon>
        <taxon>Mytilinae</taxon>
        <taxon>Mytilus</taxon>
    </lineage>
</organism>
<evidence type="ECO:0000313" key="2">
    <source>
        <dbReference type="Proteomes" id="UP000507470"/>
    </source>
</evidence>
<evidence type="ECO:0000313" key="1">
    <source>
        <dbReference type="EMBL" id="CAC5420516.1"/>
    </source>
</evidence>
<accession>A0A6J8EKU5</accession>
<keyword evidence="2" id="KW-1185">Reference proteome</keyword>
<dbReference type="AlphaFoldDB" id="A0A6J8EKU5"/>
<gene>
    <name evidence="1" type="ORF">MCOR_52735</name>
</gene>